<comment type="similarity">
    <text evidence="1">Belongs to the bacterial solute-binding protein 8 family.</text>
</comment>
<gene>
    <name evidence="5" type="ORF">SAMN05444955_103105</name>
</gene>
<organism evidence="5 6">
    <name type="scientific">Lihuaxuella thermophila</name>
    <dbReference type="NCBI Taxonomy" id="1173111"/>
    <lineage>
        <taxon>Bacteria</taxon>
        <taxon>Bacillati</taxon>
        <taxon>Bacillota</taxon>
        <taxon>Bacilli</taxon>
        <taxon>Bacillales</taxon>
        <taxon>Thermoactinomycetaceae</taxon>
        <taxon>Lihuaxuella</taxon>
    </lineage>
</organism>
<dbReference type="RefSeq" id="WP_089965638.1">
    <property type="nucleotide sequence ID" value="NZ_FOCQ01000003.1"/>
</dbReference>
<dbReference type="Gene3D" id="3.40.50.1980">
    <property type="entry name" value="Nitrogenase molybdenum iron protein domain"/>
    <property type="match status" value="2"/>
</dbReference>
<dbReference type="PANTHER" id="PTHR30535:SF34">
    <property type="entry name" value="MOLYBDATE-BINDING PROTEIN MOLA"/>
    <property type="match status" value="1"/>
</dbReference>
<dbReference type="Pfam" id="PF01497">
    <property type="entry name" value="Peripla_BP_2"/>
    <property type="match status" value="1"/>
</dbReference>
<keyword evidence="2 3" id="KW-0732">Signal</keyword>
<evidence type="ECO:0000259" key="4">
    <source>
        <dbReference type="PROSITE" id="PS50983"/>
    </source>
</evidence>
<feature type="chain" id="PRO_5038748292" evidence="3">
    <location>
        <begin position="25"/>
        <end position="318"/>
    </location>
</feature>
<evidence type="ECO:0000313" key="5">
    <source>
        <dbReference type="EMBL" id="SEM90719.1"/>
    </source>
</evidence>
<dbReference type="InterPro" id="IPR050902">
    <property type="entry name" value="ABC_Transporter_SBP"/>
</dbReference>
<feature type="signal peptide" evidence="3">
    <location>
        <begin position="1"/>
        <end position="24"/>
    </location>
</feature>
<dbReference type="Proteomes" id="UP000199695">
    <property type="component" value="Unassembled WGS sequence"/>
</dbReference>
<dbReference type="InterPro" id="IPR002491">
    <property type="entry name" value="ABC_transptr_periplasmic_BD"/>
</dbReference>
<dbReference type="OrthoDB" id="9816357at2"/>
<name>A0A1H8C765_9BACL</name>
<dbReference type="CDD" id="cd01144">
    <property type="entry name" value="BtuF"/>
    <property type="match status" value="1"/>
</dbReference>
<accession>A0A1H8C765</accession>
<evidence type="ECO:0000256" key="2">
    <source>
        <dbReference type="ARBA" id="ARBA00022729"/>
    </source>
</evidence>
<dbReference type="PANTHER" id="PTHR30535">
    <property type="entry name" value="VITAMIN B12-BINDING PROTEIN"/>
    <property type="match status" value="1"/>
</dbReference>
<evidence type="ECO:0000256" key="3">
    <source>
        <dbReference type="SAM" id="SignalP"/>
    </source>
</evidence>
<feature type="domain" description="Fe/B12 periplasmic-binding" evidence="4">
    <location>
        <begin position="68"/>
        <end position="313"/>
    </location>
</feature>
<dbReference type="STRING" id="1173111.SAMN05444955_103105"/>
<evidence type="ECO:0000256" key="1">
    <source>
        <dbReference type="ARBA" id="ARBA00008814"/>
    </source>
</evidence>
<dbReference type="PROSITE" id="PS51257">
    <property type="entry name" value="PROKAR_LIPOPROTEIN"/>
    <property type="match status" value="1"/>
</dbReference>
<evidence type="ECO:0000313" key="6">
    <source>
        <dbReference type="Proteomes" id="UP000199695"/>
    </source>
</evidence>
<dbReference type="PROSITE" id="PS50983">
    <property type="entry name" value="FE_B12_PBP"/>
    <property type="match status" value="1"/>
</dbReference>
<dbReference type="AlphaFoldDB" id="A0A1H8C765"/>
<dbReference type="SUPFAM" id="SSF53807">
    <property type="entry name" value="Helical backbone' metal receptor"/>
    <property type="match status" value="1"/>
</dbReference>
<sequence length="318" mass="34644">MRMPIGKGLALLFSFILIFGIVLAGCAPAPGANQAGMDTPKKPGSINYPIKLKDQAGNLVTIEKQPQRIVSLIPSNTEIAYALNLGKQMVGVTANDDYPAEAKKLPKVGDWKINVEKVVELKPDLVLANTANGKETIDQLKKLGLKVLVLDAQSIRDVYKSIDLVGDATNRAWEADQLVARMEKAKRDVFTKVARVSREKPVKVFVEISPDLFTAGGDTFMNELVTVAGGKNVAVDVKGWPQVSAEQVVKWNPDVIISTHGGEQEILERKGWSSIPAVKNKRVYSIDPNLTNRPGPRIVQGIEQIAAVLYPEQFGGKK</sequence>
<dbReference type="GO" id="GO:0071281">
    <property type="term" value="P:cellular response to iron ion"/>
    <property type="evidence" value="ECO:0007669"/>
    <property type="project" value="TreeGrafter"/>
</dbReference>
<dbReference type="InterPro" id="IPR054828">
    <property type="entry name" value="Vit_B12_bind_prot"/>
</dbReference>
<dbReference type="EMBL" id="FOCQ01000003">
    <property type="protein sequence ID" value="SEM90719.1"/>
    <property type="molecule type" value="Genomic_DNA"/>
</dbReference>
<dbReference type="NCBIfam" id="NF038402">
    <property type="entry name" value="TroA_like"/>
    <property type="match status" value="1"/>
</dbReference>
<protein>
    <submittedName>
        <fullName evidence="5">Iron complex transport system substrate-binding protein</fullName>
    </submittedName>
</protein>
<keyword evidence="6" id="KW-1185">Reference proteome</keyword>
<reference evidence="5 6" key="1">
    <citation type="submission" date="2016-10" db="EMBL/GenBank/DDBJ databases">
        <authorList>
            <person name="de Groot N.N."/>
        </authorList>
    </citation>
    <scope>NUCLEOTIDE SEQUENCE [LARGE SCALE GENOMIC DNA]</scope>
    <source>
        <strain evidence="5 6">DSM 46701</strain>
    </source>
</reference>
<proteinExistence type="inferred from homology"/>